<evidence type="ECO:0000313" key="1">
    <source>
        <dbReference type="EMBL" id="TCK06319.1"/>
    </source>
</evidence>
<comment type="caution">
    <text evidence="1">The sequence shown here is derived from an EMBL/GenBank/DDBJ whole genome shotgun (WGS) entry which is preliminary data.</text>
</comment>
<dbReference type="OrthoDB" id="516080at2"/>
<dbReference type="InterPro" id="IPR008792">
    <property type="entry name" value="PQQD"/>
</dbReference>
<evidence type="ECO:0000313" key="2">
    <source>
        <dbReference type="Proteomes" id="UP000295777"/>
    </source>
</evidence>
<dbReference type="NCBIfam" id="TIGR04353">
    <property type="entry name" value="PqqD_rel_X"/>
    <property type="match status" value="1"/>
</dbReference>
<sequence>MSRLNRLAINDEGFIFDPETGNSFTVNGTGLFIIKLLKEGKGEEEILSALMEEYDVSEDEARRDLLDFIEQLRVLGILEGKDV</sequence>
<gene>
    <name evidence="1" type="ORF">CLV27_0120</name>
</gene>
<organism evidence="1 2">
    <name type="scientific">Phorcysia thermohydrogeniphila</name>
    <dbReference type="NCBI Taxonomy" id="936138"/>
    <lineage>
        <taxon>Bacteria</taxon>
        <taxon>Pseudomonadati</taxon>
        <taxon>Aquificota</taxon>
        <taxon>Aquificia</taxon>
        <taxon>Desulfurobacteriales</taxon>
        <taxon>Desulfurobacteriaceae</taxon>
        <taxon>Phorcysia</taxon>
    </lineage>
</organism>
<protein>
    <submittedName>
        <fullName evidence="1">PqqD family protein of HPr-rel-A system</fullName>
    </submittedName>
</protein>
<dbReference type="Gene3D" id="1.10.10.1150">
    <property type="entry name" value="Coenzyme PQQ synthesis protein D (PqqD)"/>
    <property type="match status" value="1"/>
</dbReference>
<keyword evidence="2" id="KW-1185">Reference proteome</keyword>
<proteinExistence type="predicted"/>
<dbReference type="RefSeq" id="WP_132524750.1">
    <property type="nucleotide sequence ID" value="NZ_SMFV01000001.1"/>
</dbReference>
<dbReference type="EMBL" id="SMFV01000001">
    <property type="protein sequence ID" value="TCK06319.1"/>
    <property type="molecule type" value="Genomic_DNA"/>
</dbReference>
<dbReference type="Pfam" id="PF05402">
    <property type="entry name" value="PqqD"/>
    <property type="match status" value="1"/>
</dbReference>
<name>A0A4R1GJZ9_9BACT</name>
<reference evidence="1 2" key="1">
    <citation type="submission" date="2019-03" db="EMBL/GenBank/DDBJ databases">
        <title>Genomic Encyclopedia of Archaeal and Bacterial Type Strains, Phase II (KMG-II): from individual species to whole genera.</title>
        <authorList>
            <person name="Goeker M."/>
        </authorList>
    </citation>
    <scope>NUCLEOTIDE SEQUENCE [LARGE SCALE GENOMIC DNA]</scope>
    <source>
        <strain evidence="1 2">DSM 24425</strain>
    </source>
</reference>
<dbReference type="InterPro" id="IPR041881">
    <property type="entry name" value="PqqD_sf"/>
</dbReference>
<dbReference type="InterPro" id="IPR027599">
    <property type="entry name" value="PqqD-rel_X"/>
</dbReference>
<accession>A0A4R1GJZ9</accession>
<dbReference type="AlphaFoldDB" id="A0A4R1GJZ9"/>
<dbReference type="Proteomes" id="UP000295777">
    <property type="component" value="Unassembled WGS sequence"/>
</dbReference>